<accession>A0ABQ9IIW7</accession>
<feature type="domain" description="DUF7869" evidence="1">
    <location>
        <begin position="52"/>
        <end position="151"/>
    </location>
</feature>
<protein>
    <recommendedName>
        <fullName evidence="1">DUF7869 domain-containing protein</fullName>
    </recommendedName>
</protein>
<evidence type="ECO:0000313" key="2">
    <source>
        <dbReference type="EMBL" id="KAJ8896643.1"/>
    </source>
</evidence>
<evidence type="ECO:0000259" key="1">
    <source>
        <dbReference type="Pfam" id="PF25273"/>
    </source>
</evidence>
<evidence type="ECO:0000313" key="3">
    <source>
        <dbReference type="Proteomes" id="UP001159363"/>
    </source>
</evidence>
<keyword evidence="3" id="KW-1185">Reference proteome</keyword>
<dbReference type="PANTHER" id="PTHR34415:SF1">
    <property type="entry name" value="INTEGRASE CATALYTIC DOMAIN-CONTAINING PROTEIN"/>
    <property type="match status" value="1"/>
</dbReference>
<sequence>MKADIESTNQPHVLAICFDYMQNIQLPQVPVQETFYLRQLTVNVFSIHNITNNTGNIYIYHESITKKGPNEVFSFLCDYLKDVPPEITEIHLYLDNCSGQNKNHSLSKLLLVMTDTRQFNKIEHFFPLRGHSVMPCDQDFGIIKRYIKRHDRFFSVHELTE</sequence>
<reference evidence="2 3" key="1">
    <citation type="submission" date="2023-02" db="EMBL/GenBank/DDBJ databases">
        <title>LHISI_Scaffold_Assembly.</title>
        <authorList>
            <person name="Stuart O.P."/>
            <person name="Cleave R."/>
            <person name="Magrath M.J.L."/>
            <person name="Mikheyev A.S."/>
        </authorList>
    </citation>
    <scope>NUCLEOTIDE SEQUENCE [LARGE SCALE GENOMIC DNA]</scope>
    <source>
        <strain evidence="2">Daus_M_001</strain>
        <tissue evidence="2">Leg muscle</tissue>
    </source>
</reference>
<dbReference type="PANTHER" id="PTHR34415">
    <property type="entry name" value="INTEGRASE CATALYTIC DOMAIN-CONTAINING PROTEIN"/>
    <property type="match status" value="1"/>
</dbReference>
<proteinExistence type="predicted"/>
<dbReference type="Proteomes" id="UP001159363">
    <property type="component" value="Chromosome 1"/>
</dbReference>
<gene>
    <name evidence="2" type="ORF">PR048_001987</name>
</gene>
<name>A0ABQ9IIW7_9NEOP</name>
<organism evidence="2 3">
    <name type="scientific">Dryococelus australis</name>
    <dbReference type="NCBI Taxonomy" id="614101"/>
    <lineage>
        <taxon>Eukaryota</taxon>
        <taxon>Metazoa</taxon>
        <taxon>Ecdysozoa</taxon>
        <taxon>Arthropoda</taxon>
        <taxon>Hexapoda</taxon>
        <taxon>Insecta</taxon>
        <taxon>Pterygota</taxon>
        <taxon>Neoptera</taxon>
        <taxon>Polyneoptera</taxon>
        <taxon>Phasmatodea</taxon>
        <taxon>Verophasmatodea</taxon>
        <taxon>Anareolatae</taxon>
        <taxon>Phasmatidae</taxon>
        <taxon>Eurycanthinae</taxon>
        <taxon>Dryococelus</taxon>
    </lineage>
</organism>
<dbReference type="InterPro" id="IPR057191">
    <property type="entry name" value="DUF7869"/>
</dbReference>
<dbReference type="EMBL" id="JARBHB010000001">
    <property type="protein sequence ID" value="KAJ8896643.1"/>
    <property type="molecule type" value="Genomic_DNA"/>
</dbReference>
<comment type="caution">
    <text evidence="2">The sequence shown here is derived from an EMBL/GenBank/DDBJ whole genome shotgun (WGS) entry which is preliminary data.</text>
</comment>
<dbReference type="Pfam" id="PF25273">
    <property type="entry name" value="DUF7869"/>
    <property type="match status" value="1"/>
</dbReference>